<feature type="domain" description="Copper amine oxidase-like N-terminal" evidence="1">
    <location>
        <begin position="64"/>
        <end position="170"/>
    </location>
</feature>
<dbReference type="KEGG" id="kme:H0A61_00740"/>
<proteinExistence type="predicted"/>
<evidence type="ECO:0000259" key="1">
    <source>
        <dbReference type="Pfam" id="PF07833"/>
    </source>
</evidence>
<evidence type="ECO:0000313" key="2">
    <source>
        <dbReference type="EMBL" id="QSQ08418.1"/>
    </source>
</evidence>
<gene>
    <name evidence="2" type="ORF">H0A61_00740</name>
</gene>
<evidence type="ECO:0000313" key="3">
    <source>
        <dbReference type="Proteomes" id="UP000662904"/>
    </source>
</evidence>
<name>A0A8A0RLC6_9FIRM</name>
<dbReference type="InterPro" id="IPR036582">
    <property type="entry name" value="Mao_N_sf"/>
</dbReference>
<keyword evidence="3" id="KW-1185">Reference proteome</keyword>
<protein>
    <recommendedName>
        <fullName evidence="1">Copper amine oxidase-like N-terminal domain-containing protein</fullName>
    </recommendedName>
</protein>
<dbReference type="Pfam" id="PF07833">
    <property type="entry name" value="Cu_amine_oxidN1"/>
    <property type="match status" value="1"/>
</dbReference>
<dbReference type="AlphaFoldDB" id="A0A8A0RLC6"/>
<dbReference type="SUPFAM" id="SSF55383">
    <property type="entry name" value="Copper amine oxidase, domain N"/>
    <property type="match status" value="2"/>
</dbReference>
<dbReference type="EMBL" id="CP059066">
    <property type="protein sequence ID" value="QSQ08418.1"/>
    <property type="molecule type" value="Genomic_DNA"/>
</dbReference>
<accession>A0A8A0RLC6</accession>
<sequence>MNYFKFIGIVLVTIFTLTLIQGNVFSSENGESPKEYINLLIQLGDNIEEEGYKTYYLGSTDAFLNDNKLNLNIEPFIYRWTTYIPIRDISSVFGFPIDYDEKDDLLLISQGDHLLILSKTGGIKHYGNRIEPVNESYIVRRDRAYIPLRLVCEGHDFDVTYIGEKNQVVIRGYKIKGTLNKPAFPSDALEVIEAVNNTYRMERYEFSAKLKDPQGKEENLTGIRNKTALDEGYEVENRVMVEGRVFVTREKFSNNGRSASAFEIKNGLKEYINLLPYGGYHPYMALTDINFQGLSKYSIEGVKLLDQKDSIKTYEIKWKEGSYKKWKDQSLICTIDIDKKLLLLYKVMDRSGELLKEIEFKY</sequence>
<organism evidence="2 3">
    <name type="scientific">Koleobacter methoxysyntrophicus</name>
    <dbReference type="NCBI Taxonomy" id="2751313"/>
    <lineage>
        <taxon>Bacteria</taxon>
        <taxon>Bacillati</taxon>
        <taxon>Bacillota</taxon>
        <taxon>Clostridia</taxon>
        <taxon>Koleobacterales</taxon>
        <taxon>Koleobacteraceae</taxon>
        <taxon>Koleobacter</taxon>
    </lineage>
</organism>
<dbReference type="RefSeq" id="WP_206708632.1">
    <property type="nucleotide sequence ID" value="NZ_CP059066.1"/>
</dbReference>
<reference evidence="2" key="1">
    <citation type="submission" date="2020-07" db="EMBL/GenBank/DDBJ databases">
        <title>Koleobacter methoxysyntrophicus gen. nov., sp. nov., a novel anaerobic bacterium isolated from deep subsurface oil field and proposal of Koleobacterales ord. nov. in the phylum Firmicutes.</title>
        <authorList>
            <person name="Sakamoto S."/>
            <person name="Tamaki H."/>
        </authorList>
    </citation>
    <scope>NUCLEOTIDE SEQUENCE</scope>
    <source>
        <strain evidence="2">NRmbB1</strain>
    </source>
</reference>
<dbReference type="Proteomes" id="UP000662904">
    <property type="component" value="Chromosome"/>
</dbReference>
<dbReference type="InterPro" id="IPR012854">
    <property type="entry name" value="Cu_amine_oxidase-like_N"/>
</dbReference>